<protein>
    <submittedName>
        <fullName evidence="2">Transposase</fullName>
    </submittedName>
</protein>
<keyword evidence="3" id="KW-1185">Reference proteome</keyword>
<name>A0A2R5FJW8_NOSCO</name>
<evidence type="ECO:0000313" key="2">
    <source>
        <dbReference type="EMBL" id="GBG17738.1"/>
    </source>
</evidence>
<evidence type="ECO:0000313" key="3">
    <source>
        <dbReference type="Proteomes" id="UP000245124"/>
    </source>
</evidence>
<dbReference type="InterPro" id="IPR001959">
    <property type="entry name" value="Transposase"/>
</dbReference>
<evidence type="ECO:0000259" key="1">
    <source>
        <dbReference type="Pfam" id="PF01385"/>
    </source>
</evidence>
<dbReference type="EMBL" id="BDUD01000001">
    <property type="protein sequence ID" value="GBG17738.1"/>
    <property type="molecule type" value="Genomic_DNA"/>
</dbReference>
<gene>
    <name evidence="2" type="ORF">NIES4072_13990</name>
</gene>
<dbReference type="AlphaFoldDB" id="A0A2R5FJW8"/>
<sequence>MHSQAAQQILRSVAESFKSFKELDKNYSKSELHFRPKLPKYRKGSGYALVTYPKLALKLVGNNIKIPLGNTVKRWFKLDSFLIPMPSNLRFVDIKELRILPRNQCFYAEFVYEQESAQELGLNPEYALAIDPGINNWLSCVSNIETSFIIDGRKVKSLNQWYNKRVSTIKEGKPQGYWDDQLAHITEKRNRQMRDAVNKAAKLVVNHCIEHQIGTVIFGWNQGQRQEARLGKTTQSFVQIPTAKLKERVKQLCEYYNINFVETEESYTSKASFLDSDFLPIFGAKPEGWTPSGRRVKRGMYRTSKGILINADLNGAANIMRKVETQLGLSLVKVCRQVLTLATRFRIWETKTKKRRGTASASLVATV</sequence>
<accession>A0A2R5FJW8</accession>
<organism evidence="2 3">
    <name type="scientific">Nostoc commune NIES-4072</name>
    <dbReference type="NCBI Taxonomy" id="2005467"/>
    <lineage>
        <taxon>Bacteria</taxon>
        <taxon>Bacillati</taxon>
        <taxon>Cyanobacteriota</taxon>
        <taxon>Cyanophyceae</taxon>
        <taxon>Nostocales</taxon>
        <taxon>Nostocaceae</taxon>
        <taxon>Nostoc</taxon>
    </lineage>
</organism>
<proteinExistence type="predicted"/>
<feature type="domain" description="Probable transposase IS891/IS1136/IS1341" evidence="1">
    <location>
        <begin position="122"/>
        <end position="219"/>
    </location>
</feature>
<dbReference type="Pfam" id="PF01385">
    <property type="entry name" value="OrfB_IS605"/>
    <property type="match status" value="1"/>
</dbReference>
<comment type="caution">
    <text evidence="2">The sequence shown here is derived from an EMBL/GenBank/DDBJ whole genome shotgun (WGS) entry which is preliminary data.</text>
</comment>
<reference evidence="2 3" key="1">
    <citation type="submission" date="2017-06" db="EMBL/GenBank/DDBJ databases">
        <title>Genome sequencing of cyanobaciteial culture collection at National Institute for Environmental Studies (NIES).</title>
        <authorList>
            <person name="Hirose Y."/>
            <person name="Shimura Y."/>
            <person name="Fujisawa T."/>
            <person name="Nakamura Y."/>
            <person name="Kawachi M."/>
        </authorList>
    </citation>
    <scope>NUCLEOTIDE SEQUENCE [LARGE SCALE GENOMIC DNA]</scope>
    <source>
        <strain evidence="2 3">NIES-4072</strain>
    </source>
</reference>
<dbReference type="Proteomes" id="UP000245124">
    <property type="component" value="Unassembled WGS sequence"/>
</dbReference>
<dbReference type="NCBIfam" id="NF040570">
    <property type="entry name" value="guided_TnpB"/>
    <property type="match status" value="1"/>
</dbReference>